<comment type="caution">
    <text evidence="1">The sequence shown here is derived from an EMBL/GenBank/DDBJ whole genome shotgun (WGS) entry which is preliminary data.</text>
</comment>
<proteinExistence type="predicted"/>
<organism evidence="1 2">
    <name type="scientific">Pieris macdunnoughi</name>
    <dbReference type="NCBI Taxonomy" id="345717"/>
    <lineage>
        <taxon>Eukaryota</taxon>
        <taxon>Metazoa</taxon>
        <taxon>Ecdysozoa</taxon>
        <taxon>Arthropoda</taxon>
        <taxon>Hexapoda</taxon>
        <taxon>Insecta</taxon>
        <taxon>Pterygota</taxon>
        <taxon>Neoptera</taxon>
        <taxon>Endopterygota</taxon>
        <taxon>Lepidoptera</taxon>
        <taxon>Glossata</taxon>
        <taxon>Ditrysia</taxon>
        <taxon>Papilionoidea</taxon>
        <taxon>Pieridae</taxon>
        <taxon>Pierinae</taxon>
        <taxon>Pieris</taxon>
    </lineage>
</organism>
<dbReference type="InterPro" id="IPR036610">
    <property type="entry name" value="PEBP-like_sf"/>
</dbReference>
<evidence type="ECO:0008006" key="3">
    <source>
        <dbReference type="Google" id="ProtNLM"/>
    </source>
</evidence>
<evidence type="ECO:0000313" key="2">
    <source>
        <dbReference type="Proteomes" id="UP000663880"/>
    </source>
</evidence>
<dbReference type="EMBL" id="CAJOBZ010000029">
    <property type="protein sequence ID" value="CAF4885332.1"/>
    <property type="molecule type" value="Genomic_DNA"/>
</dbReference>
<dbReference type="OrthoDB" id="6874006at2759"/>
<dbReference type="Proteomes" id="UP000663880">
    <property type="component" value="Unassembled WGS sequence"/>
</dbReference>
<dbReference type="AlphaFoldDB" id="A0A821U773"/>
<dbReference type="Pfam" id="PF01161">
    <property type="entry name" value="PBP"/>
    <property type="match status" value="1"/>
</dbReference>
<dbReference type="SUPFAM" id="SSF49777">
    <property type="entry name" value="PEBP-like"/>
    <property type="match status" value="1"/>
</dbReference>
<sequence length="158" mass="17777">MDLPFYEGGFLTANVELGNFIDPLRIMDSVYIKYPNGKDDVKYTLLLLDFDAPRSHHPNVYIIGLYVNAPSSNLITDSDTVVTYVPPLPSLGIGTHRPMALLYELNDHIDPDQTELTKLLKQKTRVLQLEQFVKKYNLKAEPAAGNFFTTSLSRCGDV</sequence>
<evidence type="ECO:0000313" key="1">
    <source>
        <dbReference type="EMBL" id="CAF4885332.1"/>
    </source>
</evidence>
<reference evidence="1" key="1">
    <citation type="submission" date="2021-02" db="EMBL/GenBank/DDBJ databases">
        <authorList>
            <person name="Steward A R."/>
        </authorList>
    </citation>
    <scope>NUCLEOTIDE SEQUENCE</scope>
</reference>
<name>A0A821U773_9NEOP</name>
<dbReference type="PANTHER" id="PTHR11362:SF82">
    <property type="entry name" value="PHOSPHATIDYLETHANOLAMINE-BINDING PROTEIN 4"/>
    <property type="match status" value="1"/>
</dbReference>
<dbReference type="InterPro" id="IPR008914">
    <property type="entry name" value="PEBP"/>
</dbReference>
<dbReference type="Gene3D" id="3.90.280.10">
    <property type="entry name" value="PEBP-like"/>
    <property type="match status" value="1"/>
</dbReference>
<keyword evidence="2" id="KW-1185">Reference proteome</keyword>
<accession>A0A821U773</accession>
<protein>
    <recommendedName>
        <fullName evidence="3">Phosphatidylethanolamine-binding protein</fullName>
    </recommendedName>
</protein>
<gene>
    <name evidence="1" type="ORF">PMACD_LOCUS9978</name>
</gene>
<dbReference type="InterPro" id="IPR035810">
    <property type="entry name" value="PEBP_euk"/>
</dbReference>
<dbReference type="PANTHER" id="PTHR11362">
    <property type="entry name" value="PHOSPHATIDYLETHANOLAMINE-BINDING PROTEIN"/>
    <property type="match status" value="1"/>
</dbReference>